<reference evidence="7 8" key="1">
    <citation type="submission" date="2017-09" db="EMBL/GenBank/DDBJ databases">
        <authorList>
            <person name="Ehlers B."/>
            <person name="Leendertz F.H."/>
        </authorList>
    </citation>
    <scope>NUCLEOTIDE SEQUENCE [LARGE SCALE GENOMIC DNA]</scope>
    <source>
        <strain evidence="7 8">CGMCC 1.10978</strain>
    </source>
</reference>
<dbReference type="PANTHER" id="PTHR13096:SF8">
    <property type="entry name" value="RIBOSOMAL OXYGENASE 1"/>
    <property type="match status" value="1"/>
</dbReference>
<sequence length="391" mass="43927">MIEVHATAKHFLGMPAARFLREYWQKKPLLIRNAFPDFVSPIEPEDLAGLACEEAALSRIVVHDRQQDRWTLRSGPFQEEEFPGMPDHDWTLLVQDVDKWDADVRELLRHFGFLPRWRLDDIMVSFAATGGSVGAHVDQYDVFLLQAQGQRRWQIDAGPNPPTAFRDDAELKLLRQFTPTHDWVLEPGDMLYLPPGMPHHGVAVNPCLTFSFGMRAPSSAELIGDYLDTLVADADEAIRYHDEDLAPPKDPNEIDAAAMARVVEALNALRMNDPDRLGDWFGRFITTYRASGEVMPAPESRSRIEVEWDLGQGAVLQRHPFSRLAWRRRKRGASLFCNGDDYALPVADAQRIAAAETLDGAAYAALSDGGRDAVIALMTQGHYQLLLGDED</sequence>
<proteinExistence type="predicted"/>
<accession>A0A286CXM4</accession>
<dbReference type="OrthoDB" id="9764016at2"/>
<protein>
    <submittedName>
        <fullName evidence="7">50S ribosomal protein L16 3-hydroxylase</fullName>
    </submittedName>
</protein>
<keyword evidence="4" id="KW-0560">Oxidoreductase</keyword>
<dbReference type="Gene3D" id="2.60.120.650">
    <property type="entry name" value="Cupin"/>
    <property type="match status" value="1"/>
</dbReference>
<dbReference type="GO" id="GO:0016706">
    <property type="term" value="F:2-oxoglutarate-dependent dioxygenase activity"/>
    <property type="evidence" value="ECO:0007669"/>
    <property type="project" value="TreeGrafter"/>
</dbReference>
<dbReference type="GO" id="GO:0005840">
    <property type="term" value="C:ribosome"/>
    <property type="evidence" value="ECO:0007669"/>
    <property type="project" value="UniProtKB-KW"/>
</dbReference>
<keyword evidence="8" id="KW-1185">Reference proteome</keyword>
<dbReference type="SUPFAM" id="SSF51197">
    <property type="entry name" value="Clavaminate synthase-like"/>
    <property type="match status" value="1"/>
</dbReference>
<keyword evidence="7" id="KW-0687">Ribonucleoprotein</keyword>
<keyword evidence="5" id="KW-0408">Iron</keyword>
<feature type="domain" description="JmjC" evidence="6">
    <location>
        <begin position="103"/>
        <end position="231"/>
    </location>
</feature>
<dbReference type="InterPro" id="IPR039994">
    <property type="entry name" value="NO66-like"/>
</dbReference>
<evidence type="ECO:0000313" key="7">
    <source>
        <dbReference type="EMBL" id="SOD51156.1"/>
    </source>
</evidence>
<gene>
    <name evidence="7" type="ORF">SAMN06296416_101481</name>
</gene>
<dbReference type="Proteomes" id="UP000219374">
    <property type="component" value="Unassembled WGS sequence"/>
</dbReference>
<dbReference type="Pfam" id="PF08007">
    <property type="entry name" value="JmjC_2"/>
    <property type="match status" value="1"/>
</dbReference>
<keyword evidence="3" id="KW-0223">Dioxygenase</keyword>
<dbReference type="Pfam" id="PF20514">
    <property type="entry name" value="WHD_ROXA"/>
    <property type="match status" value="1"/>
</dbReference>
<evidence type="ECO:0000256" key="5">
    <source>
        <dbReference type="ARBA" id="ARBA00023004"/>
    </source>
</evidence>
<dbReference type="PROSITE" id="PS51184">
    <property type="entry name" value="JMJC"/>
    <property type="match status" value="1"/>
</dbReference>
<evidence type="ECO:0000256" key="3">
    <source>
        <dbReference type="ARBA" id="ARBA00022964"/>
    </source>
</evidence>
<dbReference type="AlphaFoldDB" id="A0A286CXM4"/>
<organism evidence="7 8">
    <name type="scientific">Pseudoxanthomonas wuyuanensis</name>
    <dbReference type="NCBI Taxonomy" id="1073196"/>
    <lineage>
        <taxon>Bacteria</taxon>
        <taxon>Pseudomonadati</taxon>
        <taxon>Pseudomonadota</taxon>
        <taxon>Gammaproteobacteria</taxon>
        <taxon>Lysobacterales</taxon>
        <taxon>Lysobacteraceae</taxon>
        <taxon>Pseudoxanthomonas</taxon>
    </lineage>
</organism>
<dbReference type="SMART" id="SM00558">
    <property type="entry name" value="JmjC"/>
    <property type="match status" value="1"/>
</dbReference>
<keyword evidence="7" id="KW-0689">Ribosomal protein</keyword>
<evidence type="ECO:0000256" key="1">
    <source>
        <dbReference type="ARBA" id="ARBA00001954"/>
    </source>
</evidence>
<dbReference type="Gene3D" id="3.40.366.30">
    <property type="entry name" value="50S ribosomal protein L16 arginine hydroxylase, Chain A, Domain 2"/>
    <property type="match status" value="1"/>
</dbReference>
<dbReference type="EMBL" id="OCND01000001">
    <property type="protein sequence ID" value="SOD51156.1"/>
    <property type="molecule type" value="Genomic_DNA"/>
</dbReference>
<evidence type="ECO:0000256" key="4">
    <source>
        <dbReference type="ARBA" id="ARBA00023002"/>
    </source>
</evidence>
<evidence type="ECO:0000256" key="2">
    <source>
        <dbReference type="ARBA" id="ARBA00022723"/>
    </source>
</evidence>
<dbReference type="InterPro" id="IPR003347">
    <property type="entry name" value="JmjC_dom"/>
</dbReference>
<dbReference type="GO" id="GO:0046872">
    <property type="term" value="F:metal ion binding"/>
    <property type="evidence" value="ECO:0007669"/>
    <property type="project" value="UniProtKB-KW"/>
</dbReference>
<dbReference type="PANTHER" id="PTHR13096">
    <property type="entry name" value="MINA53 MYC INDUCED NUCLEAR ANTIGEN"/>
    <property type="match status" value="1"/>
</dbReference>
<evidence type="ECO:0000259" key="6">
    <source>
        <dbReference type="PROSITE" id="PS51184"/>
    </source>
</evidence>
<comment type="cofactor">
    <cofactor evidence="1">
        <name>Fe(2+)</name>
        <dbReference type="ChEBI" id="CHEBI:29033"/>
    </cofactor>
</comment>
<evidence type="ECO:0000313" key="8">
    <source>
        <dbReference type="Proteomes" id="UP000219374"/>
    </source>
</evidence>
<dbReference type="InterPro" id="IPR046799">
    <property type="entry name" value="ROXA-like_wH"/>
</dbReference>
<keyword evidence="2" id="KW-0479">Metal-binding</keyword>
<name>A0A286CXM4_9GAMM</name>